<sequence>MLTTQNKQEPEPCRPNCSVCPRKCTPKYVDYSCPNLPKCKLCPGVCTDRDGMECKPYCPVKYPDHKEDVQDKKE</sequence>
<dbReference type="EMBL" id="QGQD01000015">
    <property type="protein sequence ID" value="TLD02415.1"/>
    <property type="molecule type" value="Genomic_DNA"/>
</dbReference>
<dbReference type="AlphaFoldDB" id="A0A4U8QBH1"/>
<accession>A0A4U8QBH1</accession>
<reference evidence="1 2" key="1">
    <citation type="journal article" date="2019" name="Anaerobe">
        <title>Detection of Robinsoniella peoriensis in multiple bone samples of a trauma patient.</title>
        <authorList>
            <person name="Schrottner P."/>
            <person name="Hartwich K."/>
            <person name="Bunk B."/>
            <person name="Schober I."/>
            <person name="Helbig S."/>
            <person name="Rudolph W.W."/>
            <person name="Gunzer F."/>
        </authorList>
    </citation>
    <scope>NUCLEOTIDE SEQUENCE [LARGE SCALE GENOMIC DNA]</scope>
    <source>
        <strain evidence="1 2">DSM 106044</strain>
    </source>
</reference>
<organism evidence="1 2">
    <name type="scientific">Robinsoniella peoriensis</name>
    <dbReference type="NCBI Taxonomy" id="180332"/>
    <lineage>
        <taxon>Bacteria</taxon>
        <taxon>Bacillati</taxon>
        <taxon>Bacillota</taxon>
        <taxon>Clostridia</taxon>
        <taxon>Lachnospirales</taxon>
        <taxon>Lachnospiraceae</taxon>
        <taxon>Robinsoniella</taxon>
    </lineage>
</organism>
<dbReference type="STRING" id="180332.GCA_000797495_04191"/>
<keyword evidence="2" id="KW-1185">Reference proteome</keyword>
<protein>
    <submittedName>
        <fullName evidence="1">Uncharacterized protein</fullName>
    </submittedName>
</protein>
<gene>
    <name evidence="1" type="ORF">DSM106044_00657</name>
</gene>
<evidence type="ECO:0000313" key="2">
    <source>
        <dbReference type="Proteomes" id="UP000306509"/>
    </source>
</evidence>
<comment type="caution">
    <text evidence="1">The sequence shown here is derived from an EMBL/GenBank/DDBJ whole genome shotgun (WGS) entry which is preliminary data.</text>
</comment>
<evidence type="ECO:0000313" key="1">
    <source>
        <dbReference type="EMBL" id="TLD02415.1"/>
    </source>
</evidence>
<proteinExistence type="predicted"/>
<name>A0A4U8QBH1_9FIRM</name>
<dbReference type="Proteomes" id="UP000306509">
    <property type="component" value="Unassembled WGS sequence"/>
</dbReference>